<dbReference type="InterPro" id="IPR005501">
    <property type="entry name" value="LamB/YcsF/PxpA-like"/>
</dbReference>
<evidence type="ECO:0000313" key="1">
    <source>
        <dbReference type="EMBL" id="SVA58281.1"/>
    </source>
</evidence>
<dbReference type="InterPro" id="IPR011330">
    <property type="entry name" value="Glyco_hydro/deAcase_b/a-brl"/>
</dbReference>
<dbReference type="SUPFAM" id="SSF88713">
    <property type="entry name" value="Glycoside hydrolase/deacetylase"/>
    <property type="match status" value="1"/>
</dbReference>
<dbReference type="PANTHER" id="PTHR30292">
    <property type="entry name" value="UNCHARACTERIZED PROTEIN YBGL-RELATED"/>
    <property type="match status" value="1"/>
</dbReference>
<dbReference type="GO" id="GO:0005975">
    <property type="term" value="P:carbohydrate metabolic process"/>
    <property type="evidence" value="ECO:0007669"/>
    <property type="project" value="InterPro"/>
</dbReference>
<feature type="non-terminal residue" evidence="1">
    <location>
        <position position="1"/>
    </location>
</feature>
<evidence type="ECO:0008006" key="2">
    <source>
        <dbReference type="Google" id="ProtNLM"/>
    </source>
</evidence>
<gene>
    <name evidence="1" type="ORF">METZ01_LOCUS111135</name>
</gene>
<organism evidence="1">
    <name type="scientific">marine metagenome</name>
    <dbReference type="NCBI Taxonomy" id="408172"/>
    <lineage>
        <taxon>unclassified sequences</taxon>
        <taxon>metagenomes</taxon>
        <taxon>ecological metagenomes</taxon>
    </lineage>
</organism>
<reference evidence="1" key="1">
    <citation type="submission" date="2018-05" db="EMBL/GenBank/DDBJ databases">
        <authorList>
            <person name="Lanie J.A."/>
            <person name="Ng W.-L."/>
            <person name="Kazmierczak K.M."/>
            <person name="Andrzejewski T.M."/>
            <person name="Davidsen T.M."/>
            <person name="Wayne K.J."/>
            <person name="Tettelin H."/>
            <person name="Glass J.I."/>
            <person name="Rusch D."/>
            <person name="Podicherti R."/>
            <person name="Tsui H.-C.T."/>
            <person name="Winkler M.E."/>
        </authorList>
    </citation>
    <scope>NUCLEOTIDE SEQUENCE</scope>
</reference>
<accession>A0A381X197</accession>
<name>A0A381X197_9ZZZZ</name>
<dbReference type="AlphaFoldDB" id="A0A381X197"/>
<dbReference type="PANTHER" id="PTHR30292:SF0">
    <property type="entry name" value="5-OXOPROLINASE SUBUNIT A"/>
    <property type="match status" value="1"/>
</dbReference>
<dbReference type="Pfam" id="PF03746">
    <property type="entry name" value="LamB_YcsF"/>
    <property type="match status" value="1"/>
</dbReference>
<protein>
    <recommendedName>
        <fullName evidence="2">LamB/YcsF family protein</fullName>
    </recommendedName>
</protein>
<proteinExistence type="predicted"/>
<sequence length="146" mass="15147">VKPHGALYNLSARDASVADAVARSIVRVDPGLTLFGLSGSELLAAGRSIGLNVASEVFADRAYAADGSLVSRREPSAVIDDVSIVVRRAVRLVVDGVVFAESGEMLNLVADTMCVHGDTSGAPELVRQLRVGFKKAGVAVRSMSGP</sequence>
<dbReference type="Gene3D" id="3.20.20.370">
    <property type="entry name" value="Glycoside hydrolase/deacetylase"/>
    <property type="match status" value="1"/>
</dbReference>
<dbReference type="EMBL" id="UINC01013499">
    <property type="protein sequence ID" value="SVA58281.1"/>
    <property type="molecule type" value="Genomic_DNA"/>
</dbReference>